<evidence type="ECO:0000313" key="5">
    <source>
        <dbReference type="Proteomes" id="UP000738359"/>
    </source>
</evidence>
<evidence type="ECO:0008006" key="6">
    <source>
        <dbReference type="Google" id="ProtNLM"/>
    </source>
</evidence>
<dbReference type="PANTHER" id="PTHR11081">
    <property type="entry name" value="FLAP ENDONUCLEASE FAMILY MEMBER"/>
    <property type="match status" value="1"/>
</dbReference>
<feature type="region of interest" description="Disordered" evidence="3">
    <location>
        <begin position="394"/>
        <end position="420"/>
    </location>
</feature>
<dbReference type="AlphaFoldDB" id="A0A9P6IY09"/>
<feature type="compositionally biased region" description="Polar residues" evidence="3">
    <location>
        <begin position="334"/>
        <end position="343"/>
    </location>
</feature>
<dbReference type="GO" id="GO:0046872">
    <property type="term" value="F:metal ion binding"/>
    <property type="evidence" value="ECO:0007669"/>
    <property type="project" value="UniProtKB-KW"/>
</dbReference>
<dbReference type="Proteomes" id="UP000738359">
    <property type="component" value="Unassembled WGS sequence"/>
</dbReference>
<name>A0A9P6IY09_MORAP</name>
<dbReference type="GO" id="GO:0017108">
    <property type="term" value="F:5'-flap endonuclease activity"/>
    <property type="evidence" value="ECO:0007669"/>
    <property type="project" value="TreeGrafter"/>
</dbReference>
<evidence type="ECO:0000313" key="4">
    <source>
        <dbReference type="EMBL" id="KAF9953151.1"/>
    </source>
</evidence>
<dbReference type="InterPro" id="IPR006084">
    <property type="entry name" value="XPG/Rad2"/>
</dbReference>
<dbReference type="PANTHER" id="PTHR11081:SF9">
    <property type="entry name" value="FLAP ENDONUCLEASE 1"/>
    <property type="match status" value="1"/>
</dbReference>
<keyword evidence="2" id="KW-0460">Magnesium</keyword>
<evidence type="ECO:0000256" key="2">
    <source>
        <dbReference type="ARBA" id="ARBA00022842"/>
    </source>
</evidence>
<keyword evidence="1" id="KW-0479">Metal-binding</keyword>
<dbReference type="EMBL" id="JAAAHY010001064">
    <property type="protein sequence ID" value="KAF9953151.1"/>
    <property type="molecule type" value="Genomic_DNA"/>
</dbReference>
<dbReference type="OrthoDB" id="2445717at2759"/>
<feature type="region of interest" description="Disordered" evidence="3">
    <location>
        <begin position="355"/>
        <end position="378"/>
    </location>
</feature>
<keyword evidence="5" id="KW-1185">Reference proteome</keyword>
<evidence type="ECO:0000256" key="3">
    <source>
        <dbReference type="SAM" id="MobiDB-lite"/>
    </source>
</evidence>
<feature type="compositionally biased region" description="Polar residues" evidence="3">
    <location>
        <begin position="361"/>
        <end position="370"/>
    </location>
</feature>
<accession>A0A9P6IY09</accession>
<sequence>MGVAGAFLYLDQKGITGEEVELEDIDEKIHVDDCAEQLASCLSYKLKQLGFRPGQSKLHFDGSSTIQKTKARDKRARDDVDEVQSVRSLVDKTTQAIRSLALLPTPVNRARKEKILRAAKTAMRSFKSAKVMDKGFIQALVEAMSDEWSVHVCRGEADVCIARQGQIAVATTDSDLLFHSVKSDPHDRTKFRRYKTAEILKKLTLTPDMWTVAAVVSNNDYSEHVKGCGLLTNVEIIKSIGGAKSMNKNQLLVKYCTQVKRSRKVPGLTPERFLHATSIFFSRHQDFVNEPQCDSGLDREIAEMINMVQIFKRDYNAQRQGHSPQPLAHDGQSEAGSTLSQQPQPLAHDVQTMELDEDQSEAGSTLSQQQRRPHLAFMSSNQFKITTYNKTPGAMIVDASSSPAPRRKKKKPQKRKAKTLYNPSSRRARLAQPDTSEFSTVSLDCGTLAAQVAAAIQQNEVGDDDDRASLAKTVTLMIQEMVFIGNEAMRCVQQAIACYFAEVIAEHCTLSPVDIKRRQEKFTQFSKFRNNAFFTNLLQDVFRWHDDADQSTRGRPRKETDANACIKDILGVNSAYRRALTKANKTVPFLKRTLTGGLTHFFEQCGVRLADQFQCHFLRNTAELVQRLKTENPAWVAGGEGKAVIASINIKQGTSSKHDQLSLF</sequence>
<reference evidence="4" key="1">
    <citation type="journal article" date="2020" name="Fungal Divers.">
        <title>Resolving the Mortierellaceae phylogeny through synthesis of multi-gene phylogenetics and phylogenomics.</title>
        <authorList>
            <person name="Vandepol N."/>
            <person name="Liber J."/>
            <person name="Desiro A."/>
            <person name="Na H."/>
            <person name="Kennedy M."/>
            <person name="Barry K."/>
            <person name="Grigoriev I.V."/>
            <person name="Miller A.N."/>
            <person name="O'Donnell K."/>
            <person name="Stajich J.E."/>
            <person name="Bonito G."/>
        </authorList>
    </citation>
    <scope>NUCLEOTIDE SEQUENCE</scope>
    <source>
        <strain evidence="4">CK1249</strain>
    </source>
</reference>
<proteinExistence type="predicted"/>
<feature type="compositionally biased region" description="Basic residues" evidence="3">
    <location>
        <begin position="405"/>
        <end position="418"/>
    </location>
</feature>
<organism evidence="4 5">
    <name type="scientific">Mortierella alpina</name>
    <name type="common">Oleaginous fungus</name>
    <name type="synonym">Mortierella renispora</name>
    <dbReference type="NCBI Taxonomy" id="64518"/>
    <lineage>
        <taxon>Eukaryota</taxon>
        <taxon>Fungi</taxon>
        <taxon>Fungi incertae sedis</taxon>
        <taxon>Mucoromycota</taxon>
        <taxon>Mortierellomycotina</taxon>
        <taxon>Mortierellomycetes</taxon>
        <taxon>Mortierellales</taxon>
        <taxon>Mortierellaceae</taxon>
        <taxon>Mortierella</taxon>
    </lineage>
</organism>
<evidence type="ECO:0000256" key="1">
    <source>
        <dbReference type="ARBA" id="ARBA00022723"/>
    </source>
</evidence>
<comment type="caution">
    <text evidence="4">The sequence shown here is derived from an EMBL/GenBank/DDBJ whole genome shotgun (WGS) entry which is preliminary data.</text>
</comment>
<feature type="region of interest" description="Disordered" evidence="3">
    <location>
        <begin position="318"/>
        <end position="343"/>
    </location>
</feature>
<protein>
    <recommendedName>
        <fullName evidence="6">XPG-I domain-containing protein</fullName>
    </recommendedName>
</protein>
<gene>
    <name evidence="4" type="ORF">BGZ70_000346</name>
</gene>